<dbReference type="KEGG" id="sla:SERLADRAFT_442541"/>
<sequence>MLPRFKDQISNATLTEDEIEVYSELVQKGCSGAQSDDTKTLKGAVIDWITPNGQSIDRPLHCNIKTTQGFNHPRTDQLLCPAGLDWDNTE</sequence>
<dbReference type="AlphaFoldDB" id="F8P9S7"/>
<dbReference type="InterPro" id="IPR046521">
    <property type="entry name" value="DUF6698"/>
</dbReference>
<accession>F8P9S7</accession>
<dbReference type="HOGENOM" id="CLU_163538_1_0_1"/>
<dbReference type="EMBL" id="GL945441">
    <property type="protein sequence ID" value="EGO20406.1"/>
    <property type="molecule type" value="Genomic_DNA"/>
</dbReference>
<evidence type="ECO:0000313" key="1">
    <source>
        <dbReference type="EMBL" id="EGO20406.1"/>
    </source>
</evidence>
<dbReference type="GeneID" id="18815743"/>
<name>F8P9S7_SERL9</name>
<proteinExistence type="predicted"/>
<dbReference type="Pfam" id="PF20414">
    <property type="entry name" value="DUF6698"/>
    <property type="match status" value="1"/>
</dbReference>
<dbReference type="OrthoDB" id="2683212at2759"/>
<dbReference type="Proteomes" id="UP000008064">
    <property type="component" value="Unassembled WGS sequence"/>
</dbReference>
<protein>
    <submittedName>
        <fullName evidence="1">Uncharacterized protein</fullName>
    </submittedName>
</protein>
<reference evidence="1" key="1">
    <citation type="submission" date="2011-04" db="EMBL/GenBank/DDBJ databases">
        <title>Evolution of plant cell wall degrading machinery underlies the functional diversity of forest fungi.</title>
        <authorList>
            <consortium name="US DOE Joint Genome Institute (JGI-PGF)"/>
            <person name="Eastwood D.C."/>
            <person name="Floudas D."/>
            <person name="Binder M."/>
            <person name="Majcherczyk A."/>
            <person name="Schneider P."/>
            <person name="Aerts A."/>
            <person name="Asiegbu F.O."/>
            <person name="Baker S.E."/>
            <person name="Barry K."/>
            <person name="Bendiksby M."/>
            <person name="Blumentritt M."/>
            <person name="Coutinho P.M."/>
            <person name="Cullen D."/>
            <person name="Cullen D."/>
            <person name="Gathman A."/>
            <person name="Goodell B."/>
            <person name="Henrissat B."/>
            <person name="Ihrmark K."/>
            <person name="Kauserud H."/>
            <person name="Kohler A."/>
            <person name="LaButti K."/>
            <person name="Lapidus A."/>
            <person name="Lavin J.L."/>
            <person name="Lee Y.-H."/>
            <person name="Lindquist E."/>
            <person name="Lilly W."/>
            <person name="Lucas S."/>
            <person name="Morin E."/>
            <person name="Murat C."/>
            <person name="Oguiza J.A."/>
            <person name="Park J."/>
            <person name="Pisabarro A.G."/>
            <person name="Riley R."/>
            <person name="Rosling A."/>
            <person name="Salamov A."/>
            <person name="Schmidt O."/>
            <person name="Schmutz J."/>
            <person name="Skrede I."/>
            <person name="Stenlid J."/>
            <person name="Wiebenga A."/>
            <person name="Xie X."/>
            <person name="Kues U."/>
            <person name="Hibbett D.S."/>
            <person name="Hoffmeister D."/>
            <person name="Hogberg N."/>
            <person name="Martin F."/>
            <person name="Grigoriev I.V."/>
            <person name="Watkinson S.C."/>
        </authorList>
    </citation>
    <scope>NUCLEOTIDE SEQUENCE</scope>
    <source>
        <strain evidence="1">S7.9</strain>
    </source>
</reference>
<gene>
    <name evidence="1" type="ORF">SERLADRAFT_442541</name>
</gene>
<dbReference type="RefSeq" id="XP_007323151.1">
    <property type="nucleotide sequence ID" value="XM_007323089.1"/>
</dbReference>
<organism>
    <name type="scientific">Serpula lacrymans var. lacrymans (strain S7.9)</name>
    <name type="common">Dry rot fungus</name>
    <dbReference type="NCBI Taxonomy" id="578457"/>
    <lineage>
        <taxon>Eukaryota</taxon>
        <taxon>Fungi</taxon>
        <taxon>Dikarya</taxon>
        <taxon>Basidiomycota</taxon>
        <taxon>Agaricomycotina</taxon>
        <taxon>Agaricomycetes</taxon>
        <taxon>Agaricomycetidae</taxon>
        <taxon>Boletales</taxon>
        <taxon>Coniophorineae</taxon>
        <taxon>Serpulaceae</taxon>
        <taxon>Serpula</taxon>
    </lineage>
</organism>